<organism evidence="2 3">
    <name type="scientific">Oryza meyeriana var. granulata</name>
    <dbReference type="NCBI Taxonomy" id="110450"/>
    <lineage>
        <taxon>Eukaryota</taxon>
        <taxon>Viridiplantae</taxon>
        <taxon>Streptophyta</taxon>
        <taxon>Embryophyta</taxon>
        <taxon>Tracheophyta</taxon>
        <taxon>Spermatophyta</taxon>
        <taxon>Magnoliopsida</taxon>
        <taxon>Liliopsida</taxon>
        <taxon>Poales</taxon>
        <taxon>Poaceae</taxon>
        <taxon>BOP clade</taxon>
        <taxon>Oryzoideae</taxon>
        <taxon>Oryzeae</taxon>
        <taxon>Oryzinae</taxon>
        <taxon>Oryza</taxon>
        <taxon>Oryza meyeriana</taxon>
    </lineage>
</organism>
<keyword evidence="3" id="KW-1185">Reference proteome</keyword>
<sequence length="162" mass="18026">MGIGPVQSICFTIATIPRTRRRMEEISSSSRNGELSSAPTEEADAMMQPGAKTLCLLLTPFPPPAPPRLRFHRLTATAAAGSTDNAAAASGTTARERRLAKVREERRRRQHDRDNTYPGWARHFLPFTLYFSFPLKLYTGFASLPLSLLKSIHLLHHPSSMP</sequence>
<reference evidence="2 3" key="1">
    <citation type="submission" date="2019-11" db="EMBL/GenBank/DDBJ databases">
        <title>Whole genome sequence of Oryza granulata.</title>
        <authorList>
            <person name="Li W."/>
        </authorList>
    </citation>
    <scope>NUCLEOTIDE SEQUENCE [LARGE SCALE GENOMIC DNA]</scope>
    <source>
        <strain evidence="3">cv. Menghai</strain>
        <tissue evidence="2">Leaf</tissue>
    </source>
</reference>
<gene>
    <name evidence="2" type="ORF">E2562_025662</name>
</gene>
<proteinExistence type="predicted"/>
<feature type="compositionally biased region" description="Basic and acidic residues" evidence="1">
    <location>
        <begin position="94"/>
        <end position="114"/>
    </location>
</feature>
<comment type="caution">
    <text evidence="2">The sequence shown here is derived from an EMBL/GenBank/DDBJ whole genome shotgun (WGS) entry which is preliminary data.</text>
</comment>
<feature type="compositionally biased region" description="Low complexity" evidence="1">
    <location>
        <begin position="82"/>
        <end position="93"/>
    </location>
</feature>
<evidence type="ECO:0000256" key="1">
    <source>
        <dbReference type="SAM" id="MobiDB-lite"/>
    </source>
</evidence>
<dbReference type="AlphaFoldDB" id="A0A6G1FCI8"/>
<name>A0A6G1FCI8_9ORYZ</name>
<feature type="region of interest" description="Disordered" evidence="1">
    <location>
        <begin position="22"/>
        <end position="44"/>
    </location>
</feature>
<dbReference type="EMBL" id="SPHZ02000001">
    <property type="protein sequence ID" value="KAF0934571.1"/>
    <property type="molecule type" value="Genomic_DNA"/>
</dbReference>
<evidence type="ECO:0000313" key="3">
    <source>
        <dbReference type="Proteomes" id="UP000479710"/>
    </source>
</evidence>
<accession>A0A6G1FCI8</accession>
<protein>
    <submittedName>
        <fullName evidence="2">Uncharacterized protein</fullName>
    </submittedName>
</protein>
<feature type="region of interest" description="Disordered" evidence="1">
    <location>
        <begin position="82"/>
        <end position="114"/>
    </location>
</feature>
<dbReference type="Proteomes" id="UP000479710">
    <property type="component" value="Unassembled WGS sequence"/>
</dbReference>
<evidence type="ECO:0000313" key="2">
    <source>
        <dbReference type="EMBL" id="KAF0934571.1"/>
    </source>
</evidence>